<comment type="pathway">
    <text evidence="2 7">Protein modification; protein ubiquitination.</text>
</comment>
<comment type="function">
    <text evidence="6 7">Involved in ubiquitination and subsequent proteasomal degradation of target proteins. Together with CUL1, RBX1 and a F-box protein, it forms a SCF E3 ubiquitin ligase complex. The functional specificity of this complex depends on the type of F-box protein. In the SCF complex, it serves as an adapter that links the F-box protein to CUL1.</text>
</comment>
<name>I1ISB0_BRADI</name>
<evidence type="ECO:0000259" key="9">
    <source>
        <dbReference type="Pfam" id="PF03931"/>
    </source>
</evidence>
<evidence type="ECO:0000256" key="2">
    <source>
        <dbReference type="ARBA" id="ARBA00004906"/>
    </source>
</evidence>
<dbReference type="UniPathway" id="UPA00143"/>
<dbReference type="InterPro" id="IPR016072">
    <property type="entry name" value="Skp1_comp_dimer"/>
</dbReference>
<dbReference type="RefSeq" id="XP_003578534.1">
    <property type="nucleotide sequence ID" value="XM_003578486.4"/>
</dbReference>
<comment type="subcellular location">
    <subcellularLocation>
        <location evidence="1">Nucleus</location>
    </subcellularLocation>
</comment>
<dbReference type="CDD" id="cd18322">
    <property type="entry name" value="BTB_POZ_SKP1"/>
    <property type="match status" value="1"/>
</dbReference>
<dbReference type="Proteomes" id="UP000008810">
    <property type="component" value="Chromosome 4"/>
</dbReference>
<dbReference type="InterPro" id="IPR016073">
    <property type="entry name" value="Skp1_comp_POZ"/>
</dbReference>
<keyword evidence="12" id="KW-1185">Reference proteome</keyword>
<dbReference type="PANTHER" id="PTHR11165">
    <property type="entry name" value="SKP1"/>
    <property type="match status" value="1"/>
</dbReference>
<reference evidence="10" key="2">
    <citation type="submission" date="2017-06" db="EMBL/GenBank/DDBJ databases">
        <title>WGS assembly of Brachypodium distachyon.</title>
        <authorList>
            <consortium name="The International Brachypodium Initiative"/>
            <person name="Lucas S."/>
            <person name="Harmon-Smith M."/>
            <person name="Lail K."/>
            <person name="Tice H."/>
            <person name="Grimwood J."/>
            <person name="Bruce D."/>
            <person name="Barry K."/>
            <person name="Shu S."/>
            <person name="Lindquist E."/>
            <person name="Wang M."/>
            <person name="Pitluck S."/>
            <person name="Vogel J.P."/>
            <person name="Garvin D.F."/>
            <person name="Mockler T.C."/>
            <person name="Schmutz J."/>
            <person name="Rokhsar D."/>
            <person name="Bevan M.W."/>
        </authorList>
    </citation>
    <scope>NUCLEOTIDE SEQUENCE</scope>
    <source>
        <strain evidence="10">Bd21</strain>
    </source>
</reference>
<proteinExistence type="inferred from homology"/>
<dbReference type="InterPro" id="IPR011333">
    <property type="entry name" value="SKP1/BTB/POZ_sf"/>
</dbReference>
<reference evidence="10 11" key="1">
    <citation type="journal article" date="2010" name="Nature">
        <title>Genome sequencing and analysis of the model grass Brachypodium distachyon.</title>
        <authorList>
            <consortium name="International Brachypodium Initiative"/>
        </authorList>
    </citation>
    <scope>NUCLEOTIDE SEQUENCE [LARGE SCALE GENOMIC DNA]</scope>
    <source>
        <strain evidence="10 11">Bd21</strain>
    </source>
</reference>
<dbReference type="FunFam" id="3.30.710.10:FF:000170">
    <property type="entry name" value="SKP1-like protein 5"/>
    <property type="match status" value="1"/>
</dbReference>
<dbReference type="HOGENOM" id="CLU_059252_6_1_1"/>
<dbReference type="KEGG" id="bdi:100835363"/>
<dbReference type="EnsemblPlants" id="KQJ91248">
    <property type="protein sequence ID" value="KQJ91248"/>
    <property type="gene ID" value="BRADI_4g36540v3"/>
</dbReference>
<evidence type="ECO:0000256" key="1">
    <source>
        <dbReference type="ARBA" id="ARBA00004123"/>
    </source>
</evidence>
<dbReference type="eggNOG" id="KOG1724">
    <property type="taxonomic scope" value="Eukaryota"/>
</dbReference>
<dbReference type="OrthoDB" id="7827685at2759"/>
<dbReference type="STRING" id="15368.I1ISB0"/>
<feature type="domain" description="SKP1 component dimerisation" evidence="8">
    <location>
        <begin position="122"/>
        <end position="169"/>
    </location>
</feature>
<evidence type="ECO:0000313" key="10">
    <source>
        <dbReference type="EMBL" id="KQJ91248.1"/>
    </source>
</evidence>
<evidence type="ECO:0000256" key="3">
    <source>
        <dbReference type="ARBA" id="ARBA00009993"/>
    </source>
</evidence>
<dbReference type="OMA" id="IDEGCTG"/>
<dbReference type="EMBL" id="CM000883">
    <property type="protein sequence ID" value="KQJ91248.1"/>
    <property type="molecule type" value="Genomic_DNA"/>
</dbReference>
<dbReference type="SMART" id="SM00512">
    <property type="entry name" value="Skp1"/>
    <property type="match status" value="1"/>
</dbReference>
<dbReference type="Pfam" id="PF03931">
    <property type="entry name" value="Skp1_POZ"/>
    <property type="match status" value="1"/>
</dbReference>
<organism evidence="10">
    <name type="scientific">Brachypodium distachyon</name>
    <name type="common">Purple false brome</name>
    <name type="synonym">Trachynia distachya</name>
    <dbReference type="NCBI Taxonomy" id="15368"/>
    <lineage>
        <taxon>Eukaryota</taxon>
        <taxon>Viridiplantae</taxon>
        <taxon>Streptophyta</taxon>
        <taxon>Embryophyta</taxon>
        <taxon>Tracheophyta</taxon>
        <taxon>Spermatophyta</taxon>
        <taxon>Magnoliopsida</taxon>
        <taxon>Liliopsida</taxon>
        <taxon>Poales</taxon>
        <taxon>Poaceae</taxon>
        <taxon>BOP clade</taxon>
        <taxon>Pooideae</taxon>
        <taxon>Stipodae</taxon>
        <taxon>Brachypodieae</taxon>
        <taxon>Brachypodium</taxon>
    </lineage>
</organism>
<dbReference type="GO" id="GO:0009867">
    <property type="term" value="P:jasmonic acid mediated signaling pathway"/>
    <property type="evidence" value="ECO:0007669"/>
    <property type="project" value="UniProtKB-ARBA"/>
</dbReference>
<dbReference type="GO" id="GO:0005634">
    <property type="term" value="C:nucleus"/>
    <property type="evidence" value="ECO:0000318"/>
    <property type="project" value="GO_Central"/>
</dbReference>
<dbReference type="SUPFAM" id="SSF81382">
    <property type="entry name" value="Skp1 dimerisation domain-like"/>
    <property type="match status" value="1"/>
</dbReference>
<sequence length="171" mass="18575">MAEAEADKMLTLLSSDGVTFDVKESVAMESQTIKNMIDEGCTGIIPLPNVSSKILALVNEYCSKHVLARAAAGADGDAPADATAPTSKAADDELESFDAGFVKVDQTILFELILAANYLDIKGLLDLTCQAVADIIKEKTPEEIRKVFNIENDFSEEEEAAVRRENQWAFE</sequence>
<comment type="similarity">
    <text evidence="3 7">Belongs to the SKP1 family.</text>
</comment>
<dbReference type="GO" id="GO:0016567">
    <property type="term" value="P:protein ubiquitination"/>
    <property type="evidence" value="ECO:0007669"/>
    <property type="project" value="UniProtKB-UniRule"/>
</dbReference>
<dbReference type="InterPro" id="IPR036296">
    <property type="entry name" value="SKP1-like_dim_sf"/>
</dbReference>
<evidence type="ECO:0000256" key="4">
    <source>
        <dbReference type="ARBA" id="ARBA00022786"/>
    </source>
</evidence>
<dbReference type="InterPro" id="IPR001232">
    <property type="entry name" value="SKP1-like"/>
</dbReference>
<reference evidence="11" key="3">
    <citation type="submission" date="2018-08" db="UniProtKB">
        <authorList>
            <consortium name="EnsemblPlants"/>
        </authorList>
    </citation>
    <scope>IDENTIFICATION</scope>
    <source>
        <strain evidence="11">cv. Bd21</strain>
    </source>
</reference>
<evidence type="ECO:0000256" key="5">
    <source>
        <dbReference type="ARBA" id="ARBA00023242"/>
    </source>
</evidence>
<gene>
    <name evidence="11" type="primary">LOC100835363</name>
    <name evidence="10" type="ORF">BRADI_4g36540v3</name>
</gene>
<dbReference type="PIRSF" id="PIRSF028729">
    <property type="entry name" value="E3_ubiquit_lig_SCF_Skp"/>
    <property type="match status" value="1"/>
</dbReference>
<dbReference type="InterPro" id="IPR016897">
    <property type="entry name" value="SKP1"/>
</dbReference>
<comment type="subunit">
    <text evidence="7">Part of a SCF (SKP1-cullin-F-box) protein ligase complex.</text>
</comment>
<dbReference type="GeneID" id="100835363"/>
<evidence type="ECO:0000259" key="8">
    <source>
        <dbReference type="Pfam" id="PF01466"/>
    </source>
</evidence>
<dbReference type="GO" id="GO:0097602">
    <property type="term" value="F:cullin family protein binding"/>
    <property type="evidence" value="ECO:0000318"/>
    <property type="project" value="GO_Central"/>
</dbReference>
<feature type="domain" description="SKP1 component POZ" evidence="9">
    <location>
        <begin position="8"/>
        <end position="66"/>
    </location>
</feature>
<accession>I1ISB0</accession>
<keyword evidence="4 7" id="KW-0833">Ubl conjugation pathway</keyword>
<evidence type="ECO:0000256" key="7">
    <source>
        <dbReference type="PIRNR" id="PIRNR028729"/>
    </source>
</evidence>
<dbReference type="Pfam" id="PF01466">
    <property type="entry name" value="Skp1"/>
    <property type="match status" value="1"/>
</dbReference>
<dbReference type="AlphaFoldDB" id="I1ISB0"/>
<evidence type="ECO:0000256" key="6">
    <source>
        <dbReference type="ARBA" id="ARBA00054396"/>
    </source>
</evidence>
<dbReference type="GO" id="GO:0031146">
    <property type="term" value="P:SCF-dependent proteasomal ubiquitin-dependent protein catabolic process"/>
    <property type="evidence" value="ECO:0000318"/>
    <property type="project" value="GO_Central"/>
</dbReference>
<evidence type="ECO:0000313" key="12">
    <source>
        <dbReference type="Proteomes" id="UP000008810"/>
    </source>
</evidence>
<evidence type="ECO:0000313" key="11">
    <source>
        <dbReference type="EnsemblPlants" id="KQJ91248"/>
    </source>
</evidence>
<dbReference type="SUPFAM" id="SSF54695">
    <property type="entry name" value="POZ domain"/>
    <property type="match status" value="1"/>
</dbReference>
<dbReference type="Gene3D" id="3.30.710.10">
    <property type="entry name" value="Potassium Channel Kv1.1, Chain A"/>
    <property type="match status" value="1"/>
</dbReference>
<dbReference type="Gramene" id="KQJ91248">
    <property type="protein sequence ID" value="KQJ91248"/>
    <property type="gene ID" value="BRADI_4g36540v3"/>
</dbReference>
<protein>
    <recommendedName>
        <fullName evidence="7">SKP1-like protein</fullName>
    </recommendedName>
</protein>
<keyword evidence="5" id="KW-0539">Nucleus</keyword>
<dbReference type="GO" id="GO:0005737">
    <property type="term" value="C:cytoplasm"/>
    <property type="evidence" value="ECO:0000318"/>
    <property type="project" value="GO_Central"/>
</dbReference>